<dbReference type="NCBIfam" id="TIGR01188">
    <property type="entry name" value="drrA"/>
    <property type="match status" value="1"/>
</dbReference>
<dbReference type="PROSITE" id="PS50893">
    <property type="entry name" value="ABC_TRANSPORTER_2"/>
    <property type="match status" value="1"/>
</dbReference>
<proteinExistence type="inferred from homology"/>
<dbReference type="InterPro" id="IPR003439">
    <property type="entry name" value="ABC_transporter-like_ATP-bd"/>
</dbReference>
<keyword evidence="7" id="KW-0472">Membrane</keyword>
<keyword evidence="5 10" id="KW-0067">ATP-binding</keyword>
<dbReference type="RefSeq" id="WP_114217955.1">
    <property type="nucleotide sequence ID" value="NZ_CP035282.1"/>
</dbReference>
<accession>A0A410QA51</accession>
<keyword evidence="3" id="KW-0812">Transmembrane</keyword>
<dbReference type="Pfam" id="PF00005">
    <property type="entry name" value="ABC_tran"/>
    <property type="match status" value="1"/>
</dbReference>
<dbReference type="GO" id="GO:0005524">
    <property type="term" value="F:ATP binding"/>
    <property type="evidence" value="ECO:0007669"/>
    <property type="project" value="UniProtKB-KW"/>
</dbReference>
<dbReference type="SMART" id="SM00382">
    <property type="entry name" value="AAA"/>
    <property type="match status" value="1"/>
</dbReference>
<dbReference type="Pfam" id="PF13732">
    <property type="entry name" value="DrrA1-3_C"/>
    <property type="match status" value="1"/>
</dbReference>
<organism evidence="10 11">
    <name type="scientific">Acidilutibacter cellobiosedens</name>
    <dbReference type="NCBI Taxonomy" id="2507161"/>
    <lineage>
        <taxon>Bacteria</taxon>
        <taxon>Bacillati</taxon>
        <taxon>Bacillota</taxon>
        <taxon>Tissierellia</taxon>
        <taxon>Tissierellales</taxon>
        <taxon>Acidilutibacteraceae</taxon>
        <taxon>Acidilutibacter</taxon>
    </lineage>
</organism>
<evidence type="ECO:0000256" key="1">
    <source>
        <dbReference type="ARBA" id="ARBA00004141"/>
    </source>
</evidence>
<evidence type="ECO:0000256" key="4">
    <source>
        <dbReference type="ARBA" id="ARBA00022741"/>
    </source>
</evidence>
<dbReference type="KEGG" id="spoa:EQM13_04360"/>
<evidence type="ECO:0000313" key="10">
    <source>
        <dbReference type="EMBL" id="QAT60863.1"/>
    </source>
</evidence>
<dbReference type="SUPFAM" id="SSF52540">
    <property type="entry name" value="P-loop containing nucleoside triphosphate hydrolases"/>
    <property type="match status" value="1"/>
</dbReference>
<dbReference type="InterPro" id="IPR003593">
    <property type="entry name" value="AAA+_ATPase"/>
</dbReference>
<dbReference type="FunFam" id="3.40.50.300:FF:000335">
    <property type="entry name" value="ATP binding cassette subfamily A member 5"/>
    <property type="match status" value="1"/>
</dbReference>
<evidence type="ECO:0000256" key="3">
    <source>
        <dbReference type="ARBA" id="ARBA00022692"/>
    </source>
</evidence>
<evidence type="ECO:0000259" key="9">
    <source>
        <dbReference type="PROSITE" id="PS50893"/>
    </source>
</evidence>
<dbReference type="PANTHER" id="PTHR42711">
    <property type="entry name" value="ABC TRANSPORTER ATP-BINDING PROTEIN"/>
    <property type="match status" value="1"/>
</dbReference>
<dbReference type="AlphaFoldDB" id="A0A410QA51"/>
<evidence type="ECO:0000256" key="8">
    <source>
        <dbReference type="ARBA" id="ARBA00049985"/>
    </source>
</evidence>
<dbReference type="InterPro" id="IPR025302">
    <property type="entry name" value="DrrA1/2-like_C"/>
</dbReference>
<keyword evidence="2" id="KW-0813">Transport</keyword>
<dbReference type="GO" id="GO:0016887">
    <property type="term" value="F:ATP hydrolysis activity"/>
    <property type="evidence" value="ECO:0007669"/>
    <property type="project" value="InterPro"/>
</dbReference>
<dbReference type="PANTHER" id="PTHR42711:SF5">
    <property type="entry name" value="ABC TRANSPORTER ATP-BINDING PROTEIN NATA"/>
    <property type="match status" value="1"/>
</dbReference>
<dbReference type="GO" id="GO:0016020">
    <property type="term" value="C:membrane"/>
    <property type="evidence" value="ECO:0007669"/>
    <property type="project" value="UniProtKB-SubCell"/>
</dbReference>
<evidence type="ECO:0000256" key="2">
    <source>
        <dbReference type="ARBA" id="ARBA00022448"/>
    </source>
</evidence>
<sequence length="337" mass="37609">MSSYAIEVINLKKNFVVKKKKGFFAKIKNREKKIFTAVDGINFNVNKGEIFGFLGPNGAGKTTTIKMISTLLRPTSGTVMVNGIDAVKNPIDVLKNLGTVLAGERSVYWKLTGRENLLYFAAMNGITGQVAKDKTDYLLKRFSLYKRADETVEKYSTGMKQRIALAKALISEPEIIILDEPTSGLDPQSARNLREVILEIKKEGRTILLTTHYMEEADLLSDRIAIIDHGKIIALNTPQNLKEGLNKTNTVTVELNNWDEGIAHKVKEIPFVKSVNSKFNDNAREYEVKIHITNGSNTVSNIISTITASNIKISNFRSEEPTLEDVFINLTGKSLRE</sequence>
<evidence type="ECO:0000256" key="7">
    <source>
        <dbReference type="ARBA" id="ARBA00023136"/>
    </source>
</evidence>
<keyword evidence="11" id="KW-1185">Reference proteome</keyword>
<dbReference type="GO" id="GO:1900753">
    <property type="term" value="P:doxorubicin transport"/>
    <property type="evidence" value="ECO:0007669"/>
    <property type="project" value="InterPro"/>
</dbReference>
<evidence type="ECO:0000256" key="6">
    <source>
        <dbReference type="ARBA" id="ARBA00022989"/>
    </source>
</evidence>
<dbReference type="GO" id="GO:0043215">
    <property type="term" value="P:daunorubicin transport"/>
    <property type="evidence" value="ECO:0007669"/>
    <property type="project" value="InterPro"/>
</dbReference>
<protein>
    <submittedName>
        <fullName evidence="10">ATP-binding cassette domain-containing protein</fullName>
    </submittedName>
</protein>
<evidence type="ECO:0000313" key="11">
    <source>
        <dbReference type="Proteomes" id="UP000287969"/>
    </source>
</evidence>
<dbReference type="InterPro" id="IPR005894">
    <property type="entry name" value="DrrA"/>
</dbReference>
<evidence type="ECO:0000256" key="5">
    <source>
        <dbReference type="ARBA" id="ARBA00022840"/>
    </source>
</evidence>
<dbReference type="InterPro" id="IPR027417">
    <property type="entry name" value="P-loop_NTPase"/>
</dbReference>
<gene>
    <name evidence="10" type="ORF">EQM13_04360</name>
</gene>
<comment type="similarity">
    <text evidence="8">Belongs to the ABC transporter superfamily. Drug exporter-1 (DrugE1) (TC 3.A.1.105) family.</text>
</comment>
<dbReference type="EMBL" id="CP035282">
    <property type="protein sequence ID" value="QAT60863.1"/>
    <property type="molecule type" value="Genomic_DNA"/>
</dbReference>
<feature type="domain" description="ABC transporter" evidence="9">
    <location>
        <begin position="6"/>
        <end position="254"/>
    </location>
</feature>
<dbReference type="Proteomes" id="UP000287969">
    <property type="component" value="Chromosome"/>
</dbReference>
<dbReference type="OrthoDB" id="9775135at2"/>
<comment type="subcellular location">
    <subcellularLocation>
        <location evidence="1">Membrane</location>
        <topology evidence="1">Multi-pass membrane protein</topology>
    </subcellularLocation>
</comment>
<dbReference type="InterPro" id="IPR050763">
    <property type="entry name" value="ABC_transporter_ATP-binding"/>
</dbReference>
<reference evidence="11" key="1">
    <citation type="submission" date="2019-01" db="EMBL/GenBank/DDBJ databases">
        <title>Draft genomes of a novel of Sporanaerobacter strains.</title>
        <authorList>
            <person name="Ma S."/>
        </authorList>
    </citation>
    <scope>NUCLEOTIDE SEQUENCE [LARGE SCALE GENOMIC DNA]</scope>
    <source>
        <strain evidence="11">NJN-17</strain>
    </source>
</reference>
<keyword evidence="4" id="KW-0547">Nucleotide-binding</keyword>
<keyword evidence="6" id="KW-1133">Transmembrane helix</keyword>
<name>A0A410QA51_9FIRM</name>
<dbReference type="Gene3D" id="3.40.50.300">
    <property type="entry name" value="P-loop containing nucleotide triphosphate hydrolases"/>
    <property type="match status" value="1"/>
</dbReference>